<dbReference type="OrthoDB" id="2124077at2759"/>
<comment type="subcellular location">
    <subcellularLocation>
        <location evidence="1">Endoplasmic reticulum membrane</location>
        <topology evidence="1">Single-pass type III membrane protein</topology>
    </subcellularLocation>
</comment>
<sequence>MISDSDLYQLAIFLGSFAMLLIILYHYLEVNAKDTTSDGSLTTSSSSAASSSLADVAAGKGGVASTAGKQGLSGAVAAGGGVAATSRRA</sequence>
<dbReference type="EMBL" id="PDNA01000073">
    <property type="protein sequence ID" value="PGH16481.1"/>
    <property type="molecule type" value="Genomic_DNA"/>
</dbReference>
<accession>A0A2B7Y657</accession>
<evidence type="ECO:0000256" key="5">
    <source>
        <dbReference type="ARBA" id="ARBA00022824"/>
    </source>
</evidence>
<dbReference type="InterPro" id="IPR036330">
    <property type="entry name" value="Ost4p_sf"/>
</dbReference>
<feature type="region of interest" description="Disordered" evidence="9">
    <location>
        <begin position="62"/>
        <end position="89"/>
    </location>
</feature>
<comment type="similarity">
    <text evidence="2">Belongs to the OST4 family.</text>
</comment>
<evidence type="ECO:0000313" key="12">
    <source>
        <dbReference type="Proteomes" id="UP000224634"/>
    </source>
</evidence>
<dbReference type="AlphaFoldDB" id="A0A2B7Y657"/>
<proteinExistence type="inferred from homology"/>
<evidence type="ECO:0000256" key="2">
    <source>
        <dbReference type="ARBA" id="ARBA00007685"/>
    </source>
</evidence>
<dbReference type="Pfam" id="PF10215">
    <property type="entry name" value="Ost4"/>
    <property type="match status" value="1"/>
</dbReference>
<evidence type="ECO:0000256" key="10">
    <source>
        <dbReference type="SAM" id="Phobius"/>
    </source>
</evidence>
<protein>
    <recommendedName>
        <fullName evidence="3">Dolichyl-diphosphooligosaccharide--protein glycosyltransferase subunit 4</fullName>
    </recommendedName>
</protein>
<name>A0A2B7Y657_POLH7</name>
<keyword evidence="7 10" id="KW-1133">Transmembrane helix</keyword>
<evidence type="ECO:0000256" key="6">
    <source>
        <dbReference type="ARBA" id="ARBA00022968"/>
    </source>
</evidence>
<organism evidence="11 12">
    <name type="scientific">Polytolypa hystricis (strain UAMH7299)</name>
    <dbReference type="NCBI Taxonomy" id="1447883"/>
    <lineage>
        <taxon>Eukaryota</taxon>
        <taxon>Fungi</taxon>
        <taxon>Dikarya</taxon>
        <taxon>Ascomycota</taxon>
        <taxon>Pezizomycotina</taxon>
        <taxon>Eurotiomycetes</taxon>
        <taxon>Eurotiomycetidae</taxon>
        <taxon>Onygenales</taxon>
        <taxon>Onygenales incertae sedis</taxon>
        <taxon>Polytolypa</taxon>
    </lineage>
</organism>
<comment type="caution">
    <text evidence="11">The sequence shown here is derived from an EMBL/GenBank/DDBJ whole genome shotgun (WGS) entry which is preliminary data.</text>
</comment>
<evidence type="ECO:0000256" key="9">
    <source>
        <dbReference type="SAM" id="MobiDB-lite"/>
    </source>
</evidence>
<evidence type="ECO:0000256" key="8">
    <source>
        <dbReference type="ARBA" id="ARBA00023136"/>
    </source>
</evidence>
<evidence type="ECO:0000256" key="3">
    <source>
        <dbReference type="ARBA" id="ARBA00017662"/>
    </source>
</evidence>
<keyword evidence="4 10" id="KW-0812">Transmembrane</keyword>
<keyword evidence="8 10" id="KW-0472">Membrane</keyword>
<feature type="transmembrane region" description="Helical" evidence="10">
    <location>
        <begin position="7"/>
        <end position="28"/>
    </location>
</feature>
<dbReference type="GO" id="GO:0018279">
    <property type="term" value="P:protein N-linked glycosylation via asparagine"/>
    <property type="evidence" value="ECO:0007669"/>
    <property type="project" value="TreeGrafter"/>
</dbReference>
<dbReference type="PANTHER" id="PTHR48164">
    <property type="entry name" value="DOLICHYL-DIPHOSPHOOLIGOSACCHARIDE--PROTEIN GLYCOSYLTRANSFERASE SUBUNIT 4"/>
    <property type="match status" value="1"/>
</dbReference>
<dbReference type="PANTHER" id="PTHR48164:SF1">
    <property type="entry name" value="DOLICHYL-DIPHOSPHOOLIGOSACCHARIDE--PROTEIN GLYCOSYLTRANSFERASE SUBUNIT 4"/>
    <property type="match status" value="1"/>
</dbReference>
<keyword evidence="6" id="KW-0735">Signal-anchor</keyword>
<dbReference type="InterPro" id="IPR018943">
    <property type="entry name" value="Oligosaccaryltransferase"/>
</dbReference>
<evidence type="ECO:0000256" key="1">
    <source>
        <dbReference type="ARBA" id="ARBA00004643"/>
    </source>
</evidence>
<evidence type="ECO:0000313" key="11">
    <source>
        <dbReference type="EMBL" id="PGH16481.1"/>
    </source>
</evidence>
<dbReference type="InterPro" id="IPR051307">
    <property type="entry name" value="OST4"/>
</dbReference>
<keyword evidence="5" id="KW-0256">Endoplasmic reticulum</keyword>
<gene>
    <name evidence="11" type="ORF">AJ80_05166</name>
</gene>
<keyword evidence="12" id="KW-1185">Reference proteome</keyword>
<dbReference type="Proteomes" id="UP000224634">
    <property type="component" value="Unassembled WGS sequence"/>
</dbReference>
<evidence type="ECO:0000256" key="4">
    <source>
        <dbReference type="ARBA" id="ARBA00022692"/>
    </source>
</evidence>
<dbReference type="GO" id="GO:0008250">
    <property type="term" value="C:oligosaccharyltransferase complex"/>
    <property type="evidence" value="ECO:0007669"/>
    <property type="project" value="TreeGrafter"/>
</dbReference>
<reference evidence="11 12" key="1">
    <citation type="submission" date="2017-10" db="EMBL/GenBank/DDBJ databases">
        <title>Comparative genomics in systemic dimorphic fungi from Ajellomycetaceae.</title>
        <authorList>
            <person name="Munoz J.F."/>
            <person name="Mcewen J.G."/>
            <person name="Clay O.K."/>
            <person name="Cuomo C.A."/>
        </authorList>
    </citation>
    <scope>NUCLEOTIDE SEQUENCE [LARGE SCALE GENOMIC DNA]</scope>
    <source>
        <strain evidence="11 12">UAMH7299</strain>
    </source>
</reference>
<evidence type="ECO:0000256" key="7">
    <source>
        <dbReference type="ARBA" id="ARBA00022989"/>
    </source>
</evidence>
<dbReference type="SUPFAM" id="SSF103464">
    <property type="entry name" value="Oligosaccharyltransferase subunit ost4p"/>
    <property type="match status" value="1"/>
</dbReference>